<feature type="transmembrane region" description="Helical" evidence="9">
    <location>
        <begin position="784"/>
        <end position="804"/>
    </location>
</feature>
<name>A0A4R7DAE0_9FLAO</name>
<keyword evidence="6" id="KW-1278">Translocase</keyword>
<feature type="transmembrane region" description="Helical" evidence="9">
    <location>
        <begin position="275"/>
        <end position="296"/>
    </location>
</feature>
<dbReference type="Proteomes" id="UP000295274">
    <property type="component" value="Unassembled WGS sequence"/>
</dbReference>
<keyword evidence="3 9" id="KW-0812">Transmembrane</keyword>
<dbReference type="PANTHER" id="PTHR43294">
    <property type="entry name" value="SODIUM/POTASSIUM-TRANSPORTING ATPASE SUBUNIT ALPHA"/>
    <property type="match status" value="1"/>
</dbReference>
<dbReference type="Pfam" id="PF00690">
    <property type="entry name" value="Cation_ATPase_N"/>
    <property type="match status" value="1"/>
</dbReference>
<dbReference type="GO" id="GO:0006883">
    <property type="term" value="P:intracellular sodium ion homeostasis"/>
    <property type="evidence" value="ECO:0007669"/>
    <property type="project" value="TreeGrafter"/>
</dbReference>
<evidence type="ECO:0000256" key="5">
    <source>
        <dbReference type="ARBA" id="ARBA00022840"/>
    </source>
</evidence>
<evidence type="ECO:0000259" key="10">
    <source>
        <dbReference type="SMART" id="SM00831"/>
    </source>
</evidence>
<dbReference type="SFLD" id="SFLDF00027">
    <property type="entry name" value="p-type_atpase"/>
    <property type="match status" value="1"/>
</dbReference>
<dbReference type="SUPFAM" id="SSF81660">
    <property type="entry name" value="Metal cation-transporting ATPase, ATP-binding domain N"/>
    <property type="match status" value="1"/>
</dbReference>
<evidence type="ECO:0000256" key="7">
    <source>
        <dbReference type="ARBA" id="ARBA00022989"/>
    </source>
</evidence>
<dbReference type="SUPFAM" id="SSF81653">
    <property type="entry name" value="Calcium ATPase, transduction domain A"/>
    <property type="match status" value="1"/>
</dbReference>
<dbReference type="Gene3D" id="2.70.150.10">
    <property type="entry name" value="Calcium-transporting ATPase, cytoplasmic transduction domain A"/>
    <property type="match status" value="1"/>
</dbReference>
<dbReference type="EMBL" id="SNZW01000013">
    <property type="protein sequence ID" value="TDS16834.1"/>
    <property type="molecule type" value="Genomic_DNA"/>
</dbReference>
<dbReference type="InterPro" id="IPR023298">
    <property type="entry name" value="ATPase_P-typ_TM_dom_sf"/>
</dbReference>
<dbReference type="InterPro" id="IPR008250">
    <property type="entry name" value="ATPase_P-typ_transduc_dom_A_sf"/>
</dbReference>
<dbReference type="SFLD" id="SFLDG00002">
    <property type="entry name" value="C1.7:_P-type_atpase_like"/>
    <property type="match status" value="1"/>
</dbReference>
<feature type="transmembrane region" description="Helical" evidence="9">
    <location>
        <begin position="820"/>
        <end position="842"/>
    </location>
</feature>
<dbReference type="Gene3D" id="3.40.1110.10">
    <property type="entry name" value="Calcium-transporting ATPase, cytoplasmic domain N"/>
    <property type="match status" value="1"/>
</dbReference>
<evidence type="ECO:0000256" key="2">
    <source>
        <dbReference type="ARBA" id="ARBA00005675"/>
    </source>
</evidence>
<keyword evidence="8 9" id="KW-0472">Membrane</keyword>
<evidence type="ECO:0000256" key="1">
    <source>
        <dbReference type="ARBA" id="ARBA00004141"/>
    </source>
</evidence>
<keyword evidence="4" id="KW-0547">Nucleotide-binding</keyword>
<feature type="transmembrane region" description="Helical" evidence="9">
    <location>
        <begin position="756"/>
        <end position="778"/>
    </location>
</feature>
<organism evidence="11 12">
    <name type="scientific">Maribacter caenipelagi</name>
    <dbReference type="NCBI Taxonomy" id="1447781"/>
    <lineage>
        <taxon>Bacteria</taxon>
        <taxon>Pseudomonadati</taxon>
        <taxon>Bacteroidota</taxon>
        <taxon>Flavobacteriia</taxon>
        <taxon>Flavobacteriales</taxon>
        <taxon>Flavobacteriaceae</taxon>
        <taxon>Maribacter</taxon>
    </lineage>
</organism>
<dbReference type="InterPro" id="IPR006068">
    <property type="entry name" value="ATPase_P-typ_cation-transptr_C"/>
</dbReference>
<dbReference type="InterPro" id="IPR023299">
    <property type="entry name" value="ATPase_P-typ_cyto_dom_N"/>
</dbReference>
<dbReference type="SUPFAM" id="SSF81665">
    <property type="entry name" value="Calcium ATPase, transmembrane domain M"/>
    <property type="match status" value="1"/>
</dbReference>
<dbReference type="RefSeq" id="WP_133672334.1">
    <property type="nucleotide sequence ID" value="NZ_SNZW01000013.1"/>
</dbReference>
<dbReference type="GO" id="GO:0036376">
    <property type="term" value="P:sodium ion export across plasma membrane"/>
    <property type="evidence" value="ECO:0007669"/>
    <property type="project" value="TreeGrafter"/>
</dbReference>
<comment type="similarity">
    <text evidence="2">Belongs to the cation transport ATPase (P-type) (TC 3.A.3) family. Type IIA subfamily.</text>
</comment>
<dbReference type="SUPFAM" id="SSF56784">
    <property type="entry name" value="HAD-like"/>
    <property type="match status" value="1"/>
</dbReference>
<keyword evidence="7 9" id="KW-1133">Transmembrane helix</keyword>
<dbReference type="GO" id="GO:0005524">
    <property type="term" value="F:ATP binding"/>
    <property type="evidence" value="ECO:0007669"/>
    <property type="project" value="UniProtKB-KW"/>
</dbReference>
<dbReference type="GO" id="GO:0016887">
    <property type="term" value="F:ATP hydrolysis activity"/>
    <property type="evidence" value="ECO:0007669"/>
    <property type="project" value="InterPro"/>
</dbReference>
<dbReference type="InterPro" id="IPR050510">
    <property type="entry name" value="Cation_transp_ATPase_P-type"/>
</dbReference>
<dbReference type="InterPro" id="IPR023214">
    <property type="entry name" value="HAD_sf"/>
</dbReference>
<dbReference type="Gene3D" id="3.40.50.1000">
    <property type="entry name" value="HAD superfamily/HAD-like"/>
    <property type="match status" value="1"/>
</dbReference>
<evidence type="ECO:0000256" key="4">
    <source>
        <dbReference type="ARBA" id="ARBA00022741"/>
    </source>
</evidence>
<comment type="subcellular location">
    <subcellularLocation>
        <location evidence="1">Membrane</location>
        <topology evidence="1">Multi-pass membrane protein</topology>
    </subcellularLocation>
</comment>
<dbReference type="SFLD" id="SFLDS00003">
    <property type="entry name" value="Haloacid_Dehalogenase"/>
    <property type="match status" value="1"/>
</dbReference>
<dbReference type="Pfam" id="PF00122">
    <property type="entry name" value="E1-E2_ATPase"/>
    <property type="match status" value="1"/>
</dbReference>
<dbReference type="GO" id="GO:1902600">
    <property type="term" value="P:proton transmembrane transport"/>
    <property type="evidence" value="ECO:0007669"/>
    <property type="project" value="TreeGrafter"/>
</dbReference>
<reference evidence="11 12" key="1">
    <citation type="submission" date="2019-03" db="EMBL/GenBank/DDBJ databases">
        <title>Genomic Encyclopedia of Type Strains, Phase III (KMG-III): the genomes of soil and plant-associated and newly described type strains.</title>
        <authorList>
            <person name="Whitman W."/>
        </authorList>
    </citation>
    <scope>NUCLEOTIDE SEQUENCE [LARGE SCALE GENOMIC DNA]</scope>
    <source>
        <strain evidence="11 12">CECT 8455</strain>
    </source>
</reference>
<dbReference type="GO" id="GO:0005391">
    <property type="term" value="F:P-type sodium:potassium-exchanging transporter activity"/>
    <property type="evidence" value="ECO:0007669"/>
    <property type="project" value="TreeGrafter"/>
</dbReference>
<keyword evidence="12" id="KW-1185">Reference proteome</keyword>
<comment type="caution">
    <text evidence="11">The sequence shown here is derived from an EMBL/GenBank/DDBJ whole genome shotgun (WGS) entry which is preliminary data.</text>
</comment>
<dbReference type="AlphaFoldDB" id="A0A4R7DAE0"/>
<feature type="domain" description="Cation-transporting P-type ATPase N-terminal" evidence="10">
    <location>
        <begin position="4"/>
        <end position="78"/>
    </location>
</feature>
<dbReference type="Gene3D" id="1.20.1110.10">
    <property type="entry name" value="Calcium-transporting ATPase, transmembrane domain"/>
    <property type="match status" value="1"/>
</dbReference>
<dbReference type="PRINTS" id="PR00120">
    <property type="entry name" value="HATPASE"/>
</dbReference>
<dbReference type="Pfam" id="PF00689">
    <property type="entry name" value="Cation_ATPase_C"/>
    <property type="match status" value="1"/>
</dbReference>
<evidence type="ECO:0000256" key="9">
    <source>
        <dbReference type="SAM" id="Phobius"/>
    </source>
</evidence>
<evidence type="ECO:0000256" key="3">
    <source>
        <dbReference type="ARBA" id="ARBA00022692"/>
    </source>
</evidence>
<evidence type="ECO:0000256" key="6">
    <source>
        <dbReference type="ARBA" id="ARBA00022967"/>
    </source>
</evidence>
<dbReference type="InterPro" id="IPR036412">
    <property type="entry name" value="HAD-like_sf"/>
</dbReference>
<dbReference type="InterPro" id="IPR059000">
    <property type="entry name" value="ATPase_P-type_domA"/>
</dbReference>
<feature type="transmembrane region" description="Helical" evidence="9">
    <location>
        <begin position="83"/>
        <end position="104"/>
    </location>
</feature>
<evidence type="ECO:0000256" key="8">
    <source>
        <dbReference type="ARBA" id="ARBA00023136"/>
    </source>
</evidence>
<accession>A0A4R7DAE0</accession>
<sequence length="886" mass="97546">MVQKPFALSIDKVVTILESNIQSGLGEKQIQNLLNKYGPNQIPKDAPKKRWRILVDQFLNPILYILIAAAILAFIFSDVLEGIAILVVIIISAGIGFFMELRAIRSLEALRKMGQSKIHAIRSGKRVHIKGMEIVPGDIILLRAGDIVPADARLITIDNLLVKESALTGESVPIRKVVKVLKGDSPITDQHNMVFRGTMVTSGLGKAIVTSTAKFTQLGHIQQLGIDASQEHTPLEKKLNHLSKWLIWLTLFFALVVIIAGYFRGKDILLMIETGVALGVAAIPEGLPIVATIALAQGMLRLSKRQVIIKKMEAVQTLGATDIICTDKTGTLTEDRMKVHTILFGNKSLDDVSMTDTSMAIKELPIFENIIFASVLCNNENLGTVIDGQGDSIERALLEFVAYLGYDPVTIKNTNPEELELPFDATRKFMATAHKNGKIIKVYVKGAFEALIPHCDYIMDEKEISPFKTKSEWHTKVNTLADHGLRTLAFAFKEVNQLPTSETIADGLTFLGVMGFLDPARSDVMATIDVYKKAGIKVVMATGDHPGTSKKIAEEIGLLQINAEPDKVLIAQNIKFIGPLDSKESQKIANASVFARVSPKQKLDLVTFYQKNNHIVGMIGDGINDVPALKKADIGIAMGIRGTEAAREAADVILKNDKFTAIELAIKQGRVILENIRQFVVYLLSCNLAEILSVGIAAFSNLPSPLLPMQILFLNLITDVFPALALGLGKGEVDIMQRPPKNPKAPIIGKSDWNSIVLFGMCISVAVLGMVMYTHYVLNLSENIINNMAFYTLVMAQLFNVFNLPRHTESFWRNEVTTNFWVWGAIAVSLFLTFGITLIAPISNVLSLEFITMYQLFLVIIFAMGSLVLAQLIGRLMGFFKMKNKI</sequence>
<feature type="transmembrane region" description="Helical" evidence="9">
    <location>
        <begin position="711"/>
        <end position="729"/>
    </location>
</feature>
<proteinExistence type="inferred from homology"/>
<dbReference type="PANTHER" id="PTHR43294:SF20">
    <property type="entry name" value="P-TYPE ATPASE"/>
    <property type="match status" value="1"/>
</dbReference>
<evidence type="ECO:0000313" key="11">
    <source>
        <dbReference type="EMBL" id="TDS16834.1"/>
    </source>
</evidence>
<dbReference type="InterPro" id="IPR044492">
    <property type="entry name" value="P_typ_ATPase_HD_dom"/>
</dbReference>
<evidence type="ECO:0000313" key="12">
    <source>
        <dbReference type="Proteomes" id="UP000295274"/>
    </source>
</evidence>
<dbReference type="InterPro" id="IPR018303">
    <property type="entry name" value="ATPase_P-typ_P_site"/>
</dbReference>
<feature type="transmembrane region" description="Helical" evidence="9">
    <location>
        <begin position="58"/>
        <end position="77"/>
    </location>
</feature>
<dbReference type="Pfam" id="PF13246">
    <property type="entry name" value="Cation_ATPase"/>
    <property type="match status" value="1"/>
</dbReference>
<dbReference type="GO" id="GO:1990573">
    <property type="term" value="P:potassium ion import across plasma membrane"/>
    <property type="evidence" value="ECO:0007669"/>
    <property type="project" value="TreeGrafter"/>
</dbReference>
<keyword evidence="5" id="KW-0067">ATP-binding</keyword>
<protein>
    <submittedName>
        <fullName evidence="11">Ca2+-transporting ATPase</fullName>
    </submittedName>
</protein>
<dbReference type="InterPro" id="IPR004014">
    <property type="entry name" value="ATPase_P-typ_cation-transptr_N"/>
</dbReference>
<dbReference type="PRINTS" id="PR00119">
    <property type="entry name" value="CATATPASE"/>
</dbReference>
<dbReference type="PROSITE" id="PS00154">
    <property type="entry name" value="ATPASE_E1_E2"/>
    <property type="match status" value="1"/>
</dbReference>
<feature type="transmembrane region" description="Helical" evidence="9">
    <location>
        <begin position="854"/>
        <end position="873"/>
    </location>
</feature>
<gene>
    <name evidence="11" type="ORF">DFQ03_1322</name>
</gene>
<dbReference type="GO" id="GO:0030007">
    <property type="term" value="P:intracellular potassium ion homeostasis"/>
    <property type="evidence" value="ECO:0007669"/>
    <property type="project" value="TreeGrafter"/>
</dbReference>
<dbReference type="SMART" id="SM00831">
    <property type="entry name" value="Cation_ATPase_N"/>
    <property type="match status" value="1"/>
</dbReference>
<dbReference type="NCBIfam" id="TIGR01494">
    <property type="entry name" value="ATPase_P-type"/>
    <property type="match status" value="2"/>
</dbReference>
<dbReference type="Pfam" id="PF08282">
    <property type="entry name" value="Hydrolase_3"/>
    <property type="match status" value="1"/>
</dbReference>
<dbReference type="InterPro" id="IPR001757">
    <property type="entry name" value="P_typ_ATPase"/>
</dbReference>
<dbReference type="OrthoDB" id="1521937at2"/>
<feature type="transmembrane region" description="Helical" evidence="9">
    <location>
        <begin position="679"/>
        <end position="699"/>
    </location>
</feature>
<feature type="transmembrane region" description="Helical" evidence="9">
    <location>
        <begin position="245"/>
        <end position="263"/>
    </location>
</feature>
<dbReference type="GO" id="GO:0005886">
    <property type="term" value="C:plasma membrane"/>
    <property type="evidence" value="ECO:0007669"/>
    <property type="project" value="TreeGrafter"/>
</dbReference>